<dbReference type="KEGG" id="salf:SMD44_p10121"/>
<keyword evidence="3" id="KW-1185">Reference proteome</keyword>
<reference evidence="2 3" key="1">
    <citation type="submission" date="2017-10" db="EMBL/GenBank/DDBJ databases">
        <title>Streptomyces alboflavus Genome sequencing and assembly.</title>
        <authorList>
            <person name="Wang Y."/>
            <person name="Du B."/>
            <person name="Ding Y."/>
            <person name="Liu H."/>
            <person name="Hou Q."/>
            <person name="Liu K."/>
            <person name="Wang C."/>
            <person name="Yao L."/>
        </authorList>
    </citation>
    <scope>NUCLEOTIDE SEQUENCE [LARGE SCALE GENOMIC DNA]</scope>
    <source>
        <strain evidence="2 3">MDJK44</strain>
        <plasmid evidence="3">Plasmid pmdjk44.1</plasmid>
    </source>
</reference>
<sequence>MSQLATVQRPFVLTLFGPPVTVRPSAAPGERFDAVRQITVGPDGKRIQASASTSPTWDGKMQIGDSEGSKFLF</sequence>
<geneLocation type="plasmid" evidence="3">
    <name>pmdjk44.1</name>
</geneLocation>
<evidence type="ECO:0000313" key="2">
    <source>
        <dbReference type="EMBL" id="ATM24620.1"/>
    </source>
</evidence>
<gene>
    <name evidence="2" type="ORF">SMD44_p10121</name>
</gene>
<dbReference type="RefSeq" id="WP_100112449.1">
    <property type="nucleotide sequence ID" value="NZ_CP023976.1"/>
</dbReference>
<organism evidence="2 3">
    <name type="scientific">Streptomyces alboflavus</name>
    <dbReference type="NCBI Taxonomy" id="67267"/>
    <lineage>
        <taxon>Bacteria</taxon>
        <taxon>Bacillati</taxon>
        <taxon>Actinomycetota</taxon>
        <taxon>Actinomycetes</taxon>
        <taxon>Kitasatosporales</taxon>
        <taxon>Streptomycetaceae</taxon>
        <taxon>Streptomyces</taxon>
    </lineage>
</organism>
<dbReference type="AlphaFoldDB" id="A0A291W2V4"/>
<keyword evidence="2" id="KW-0614">Plasmid</keyword>
<dbReference type="Proteomes" id="UP000195880">
    <property type="component" value="Plasmid pMDJK44.1"/>
</dbReference>
<accession>A0A291W2V4</accession>
<dbReference type="EMBL" id="CP023976">
    <property type="protein sequence ID" value="ATM24620.1"/>
    <property type="molecule type" value="Genomic_DNA"/>
</dbReference>
<protein>
    <submittedName>
        <fullName evidence="2">Uncharacterized protein</fullName>
    </submittedName>
</protein>
<proteinExistence type="predicted"/>
<feature type="region of interest" description="Disordered" evidence="1">
    <location>
        <begin position="46"/>
        <end position="73"/>
    </location>
</feature>
<evidence type="ECO:0000256" key="1">
    <source>
        <dbReference type="SAM" id="MobiDB-lite"/>
    </source>
</evidence>
<evidence type="ECO:0000313" key="3">
    <source>
        <dbReference type="Proteomes" id="UP000195880"/>
    </source>
</evidence>
<name>A0A291W2V4_9ACTN</name>